<evidence type="ECO:0000313" key="5">
    <source>
        <dbReference type="EMBL" id="KAL2720196.1"/>
    </source>
</evidence>
<sequence length="96" mass="11530">MNIFGEWLFLLWTIKASYALSMDHICTRTENYTVTSMETYVQPVVVNTFTWCLQVPPRCPRTRTEMRQRYRIKKSIRSRGMKQIDEMLKISIYRGN</sequence>
<dbReference type="PROSITE" id="PS51041">
    <property type="entry name" value="EMI"/>
    <property type="match status" value="1"/>
</dbReference>
<dbReference type="InterPro" id="IPR011489">
    <property type="entry name" value="EMI_domain"/>
</dbReference>
<keyword evidence="2" id="KW-1015">Disulfide bond</keyword>
<comment type="caution">
    <text evidence="5">The sequence shown here is derived from an EMBL/GenBank/DDBJ whole genome shotgun (WGS) entry which is preliminary data.</text>
</comment>
<protein>
    <submittedName>
        <fullName evidence="5">Multiple epidermal growth factor-like domains protein 11 isoform X2</fullName>
    </submittedName>
</protein>
<dbReference type="Proteomes" id="UP001607302">
    <property type="component" value="Unassembled WGS sequence"/>
</dbReference>
<proteinExistence type="predicted"/>
<evidence type="ECO:0000313" key="6">
    <source>
        <dbReference type="Proteomes" id="UP001607302"/>
    </source>
</evidence>
<reference evidence="5 6" key="1">
    <citation type="journal article" date="2024" name="Ann. Entomol. Soc. Am.">
        <title>Genomic analyses of the southern and eastern yellowjacket wasps (Hymenoptera: Vespidae) reveal evolutionary signatures of social life.</title>
        <authorList>
            <person name="Catto M.A."/>
            <person name="Caine P.B."/>
            <person name="Orr S.E."/>
            <person name="Hunt B.G."/>
            <person name="Goodisman M.A.D."/>
        </authorList>
    </citation>
    <scope>NUCLEOTIDE SEQUENCE [LARGE SCALE GENOMIC DNA]</scope>
    <source>
        <strain evidence="5">233</strain>
        <tissue evidence="5">Head and thorax</tissue>
    </source>
</reference>
<evidence type="ECO:0000256" key="2">
    <source>
        <dbReference type="ARBA" id="ARBA00023157"/>
    </source>
</evidence>
<gene>
    <name evidence="5" type="ORF">V1478_010462</name>
</gene>
<evidence type="ECO:0000256" key="1">
    <source>
        <dbReference type="ARBA" id="ARBA00022729"/>
    </source>
</evidence>
<keyword evidence="1 3" id="KW-0732">Signal</keyword>
<accession>A0ABD2AHU8</accession>
<dbReference type="Pfam" id="PF07546">
    <property type="entry name" value="EMI"/>
    <property type="match status" value="1"/>
</dbReference>
<feature type="chain" id="PRO_5044805552" evidence="3">
    <location>
        <begin position="20"/>
        <end position="96"/>
    </location>
</feature>
<organism evidence="5 6">
    <name type="scientific">Vespula squamosa</name>
    <name type="common">Southern yellow jacket</name>
    <name type="synonym">Wasp</name>
    <dbReference type="NCBI Taxonomy" id="30214"/>
    <lineage>
        <taxon>Eukaryota</taxon>
        <taxon>Metazoa</taxon>
        <taxon>Ecdysozoa</taxon>
        <taxon>Arthropoda</taxon>
        <taxon>Hexapoda</taxon>
        <taxon>Insecta</taxon>
        <taxon>Pterygota</taxon>
        <taxon>Neoptera</taxon>
        <taxon>Endopterygota</taxon>
        <taxon>Hymenoptera</taxon>
        <taxon>Apocrita</taxon>
        <taxon>Aculeata</taxon>
        <taxon>Vespoidea</taxon>
        <taxon>Vespidae</taxon>
        <taxon>Vespinae</taxon>
        <taxon>Vespula</taxon>
    </lineage>
</organism>
<feature type="domain" description="EMI" evidence="4">
    <location>
        <begin position="22"/>
        <end position="96"/>
    </location>
</feature>
<evidence type="ECO:0000259" key="4">
    <source>
        <dbReference type="PROSITE" id="PS51041"/>
    </source>
</evidence>
<keyword evidence="6" id="KW-1185">Reference proteome</keyword>
<evidence type="ECO:0000256" key="3">
    <source>
        <dbReference type="SAM" id="SignalP"/>
    </source>
</evidence>
<name>A0ABD2AHU8_VESSQ</name>
<dbReference type="EMBL" id="JAUDFV010000147">
    <property type="protein sequence ID" value="KAL2720196.1"/>
    <property type="molecule type" value="Genomic_DNA"/>
</dbReference>
<dbReference type="AlphaFoldDB" id="A0ABD2AHU8"/>
<feature type="signal peptide" evidence="3">
    <location>
        <begin position="1"/>
        <end position="19"/>
    </location>
</feature>